<dbReference type="STRING" id="1077675.BCR22_05760"/>
<dbReference type="Gene3D" id="2.60.40.10">
    <property type="entry name" value="Immunoglobulins"/>
    <property type="match status" value="3"/>
</dbReference>
<evidence type="ECO:0000313" key="9">
    <source>
        <dbReference type="Proteomes" id="UP000249828"/>
    </source>
</evidence>
<dbReference type="Proteomes" id="UP000249828">
    <property type="component" value="Unassembled WGS sequence"/>
</dbReference>
<comment type="subcellular location">
    <subcellularLocation>
        <location evidence="1">Secreted</location>
    </subcellularLocation>
</comment>
<feature type="domain" description="SpaA-like prealbumin fold" evidence="7">
    <location>
        <begin position="1174"/>
        <end position="1261"/>
    </location>
</feature>
<evidence type="ECO:0000256" key="5">
    <source>
        <dbReference type="SAM" id="Phobius"/>
    </source>
</evidence>
<dbReference type="Pfam" id="PF17210">
    <property type="entry name" value="SdrD_B"/>
    <property type="match status" value="1"/>
</dbReference>
<protein>
    <recommendedName>
        <fullName evidence="10">Cell wall protein</fullName>
    </recommendedName>
</protein>
<dbReference type="PANTHER" id="PTHR36108:SF13">
    <property type="entry name" value="COLOSSIN-B-RELATED"/>
    <property type="match status" value="1"/>
</dbReference>
<dbReference type="InterPro" id="IPR041033">
    <property type="entry name" value="SpaA_PFL_dom_1"/>
</dbReference>
<organism evidence="8 9">
    <name type="scientific">Enterococcus plantarum</name>
    <dbReference type="NCBI Taxonomy" id="1077675"/>
    <lineage>
        <taxon>Bacteria</taxon>
        <taxon>Bacillati</taxon>
        <taxon>Bacillota</taxon>
        <taxon>Bacilli</taxon>
        <taxon>Lactobacillales</taxon>
        <taxon>Enterococcaceae</taxon>
        <taxon>Enterococcus</taxon>
    </lineage>
</organism>
<evidence type="ECO:0000256" key="4">
    <source>
        <dbReference type="ARBA" id="ARBA00022729"/>
    </source>
</evidence>
<sequence>MKKKIIKVLILLLVLVQAIDVIGMFRYIAVAYAEETVASSVKEEVIENDEKLEEIDTSTNRKEEIKETEISEKQIFDIPEQETIASEESQRLADNGIEEEVATVIENEEILRDQTYELVTDVYPNLNNADGTPKLDYQAGEEIALYSKLVISSGTFPSNQVKFRIALSKQHFAYFGVVSDGLTFPVTSELSGDSENIYLDITIDNVRTGMDIAIPFRVKFLSDRLYYGTKVPLTQTLYGQNGEVLKENSLDLEARTSNRKIVFGKEYFNQNNRQVPNEFVEDDDLISSDFIDEVPFQVVGDSANDAGDSLVEIKLTKNVIFKAEDNNVAWAYDESSHSISRMLRSSINISSTFKVRYQDVYTNTLDYPVRFTGSVNVLNINGEIETNLEKASAIEERKFFSRQVGDTGVKFMDWKDQNAKYYVEENQDKEISGGIRAKYNEEKGKMFLSKIEDVPTKVAEVSPFTLTEIWLSKKGNPTNTDKNKVYGITETGESTLIAEDLGSTAFSLKDPKPFVSFYIEFDNTVELNDLTDEVVLNFSAKRSSEYWEYLSENLSEMSHSAYNVGNVYYTDQNGDKGKDTSTSSVSTEKAVNDIIFLDKPNKSMVFFGEKFEMTFWHSIQNTTNPKLINPKLHIMLPRGIELIEFTHDATSVMYTEKKNFMNSGKTAIVIEPKTEWRLADFAKVFASHRSKLHLQFNNSASYGSHFIESYLTYENNGENGITMTQAGNQEAYKLSNVDPYQLLSDATERNEMFVYSKPISLIAPSSVFVDVAAKVNEQQGFVHGKTDFVDQGERFNQKISIINYSNNDVSTVTGINVLPHVGDLSTVVDKDGKYVPRGSDLGGLLDGEVEGPEGYTVYYSYDKPSHLMAENQQKGWIQQGEKIDYNKVTMIKIELTNGVLEKNQESEFTFPVKVPIDKAIKHEDKMVNTFTITTNDTNWIESRGSEIPVTAYSVKGSVYRDKNKNSQKESDEPFLVGYEVELEQEGATEPIAKQWTNSQGEYDFSPVPSRGDYTIRIKTKEGDIISEYSQSSEERIATDVTLDPTNNKDGIATVTLAPDTVSHTINMGVDSDLPILGTIELTKLDSVTKQALAGAKFRFEQADGGIIEKSMTTDAGGKIRLKNVPLGNYKFVETEAPLGYELDSTPINIELTDATIVKVTKENTPILVPIVILGSVELTKIDSMTKQALSGATFRLEKTDGTVVQSDLRTNEEGKLLVTNLPLDGYQFIETTAPIGYELDVEPVYFDITEASKTVQVTKENARKGEKIIEPSTIQQTGRGMTNRNGMLPVTGEQKLTYFIYVGYTVIFLLLLRMFSKQMYRRYRNDMLND</sequence>
<evidence type="ECO:0000256" key="1">
    <source>
        <dbReference type="ARBA" id="ARBA00004613"/>
    </source>
</evidence>
<evidence type="ECO:0008006" key="10">
    <source>
        <dbReference type="Google" id="ProtNLM"/>
    </source>
</evidence>
<keyword evidence="3" id="KW-0964">Secreted</keyword>
<dbReference type="Pfam" id="PF17802">
    <property type="entry name" value="SpaA"/>
    <property type="match status" value="2"/>
</dbReference>
<feature type="transmembrane region" description="Helical" evidence="5">
    <location>
        <begin position="1296"/>
        <end position="1315"/>
    </location>
</feature>
<feature type="domain" description="SpaA-like prealbumin fold" evidence="7">
    <location>
        <begin position="1077"/>
        <end position="1164"/>
    </location>
</feature>
<comment type="similarity">
    <text evidence="2">Belongs to the serine-aspartate repeat-containing protein (SDr) family.</text>
</comment>
<comment type="caution">
    <text evidence="8">The sequence shown here is derived from an EMBL/GenBank/DDBJ whole genome shotgun (WGS) entry which is preliminary data.</text>
</comment>
<name>A0A2W3ZET8_9ENTE</name>
<keyword evidence="4" id="KW-0732">Signal</keyword>
<keyword evidence="5" id="KW-1133">Transmembrane helix</keyword>
<keyword evidence="9" id="KW-1185">Reference proteome</keyword>
<dbReference type="PANTHER" id="PTHR36108">
    <property type="entry name" value="COLOSSIN-B-RELATED"/>
    <property type="match status" value="1"/>
</dbReference>
<feature type="domain" description="SD-repeat containing protein B" evidence="6">
    <location>
        <begin position="957"/>
        <end position="1068"/>
    </location>
</feature>
<dbReference type="RefSeq" id="WP_111247542.1">
    <property type="nucleotide sequence ID" value="NZ_PIEU01000049.1"/>
</dbReference>
<keyword evidence="5" id="KW-0472">Membrane</keyword>
<dbReference type="EMBL" id="PIEU01000049">
    <property type="protein sequence ID" value="PZL74997.1"/>
    <property type="molecule type" value="Genomic_DNA"/>
</dbReference>
<dbReference type="InterPro" id="IPR033764">
    <property type="entry name" value="Sdr_B"/>
</dbReference>
<dbReference type="GO" id="GO:0005576">
    <property type="term" value="C:extracellular region"/>
    <property type="evidence" value="ECO:0007669"/>
    <property type="project" value="UniProtKB-SubCell"/>
</dbReference>
<evidence type="ECO:0000313" key="8">
    <source>
        <dbReference type="EMBL" id="PZL74997.1"/>
    </source>
</evidence>
<evidence type="ECO:0000259" key="7">
    <source>
        <dbReference type="Pfam" id="PF17802"/>
    </source>
</evidence>
<gene>
    <name evidence="8" type="ORF">CI088_06110</name>
</gene>
<keyword evidence="5" id="KW-0812">Transmembrane</keyword>
<accession>A0A2W3ZET8</accession>
<dbReference type="SUPFAM" id="SSF49478">
    <property type="entry name" value="Cna protein B-type domain"/>
    <property type="match status" value="2"/>
</dbReference>
<evidence type="ECO:0000256" key="3">
    <source>
        <dbReference type="ARBA" id="ARBA00022525"/>
    </source>
</evidence>
<reference evidence="8 9" key="1">
    <citation type="submission" date="2017-11" db="EMBL/GenBank/DDBJ databases">
        <title>Draft genome sequence of Enterococcus plantarum TRW2 strain isolated from lettuce.</title>
        <authorList>
            <person name="Kim E.B."/>
            <person name="Marco M.L."/>
            <person name="Williams T.R."/>
            <person name="You I.H."/>
        </authorList>
    </citation>
    <scope>NUCLEOTIDE SEQUENCE [LARGE SCALE GENOMIC DNA]</scope>
    <source>
        <strain evidence="8 9">TRW2</strain>
    </source>
</reference>
<evidence type="ECO:0000259" key="6">
    <source>
        <dbReference type="Pfam" id="PF17210"/>
    </source>
</evidence>
<dbReference type="InterPro" id="IPR013783">
    <property type="entry name" value="Ig-like_fold"/>
</dbReference>
<evidence type="ECO:0000256" key="2">
    <source>
        <dbReference type="ARBA" id="ARBA00007257"/>
    </source>
</evidence>
<dbReference type="SUPFAM" id="SSF117074">
    <property type="entry name" value="Hypothetical protein PA1324"/>
    <property type="match status" value="1"/>
</dbReference>
<proteinExistence type="inferred from homology"/>